<protein>
    <submittedName>
        <fullName evidence="2">Uncharacterized protein</fullName>
    </submittedName>
</protein>
<dbReference type="AlphaFoldDB" id="A0A2P6NZ26"/>
<accession>A0A2P6NZ26</accession>
<sequence>MSSALGHKTHYSASTLVSNNWFEERAIQELNSQRSVADGACQRLIETGEPERFKNATTNAGLSNGDLFGHGPDKEALHRRRLRSEYQHRMTPPSSSELDPAGFTESRPASSWSSSNTSWSSETLSTDSSSSSLGSTSPLQRSPKLHRHSSTIELPVVTSNMGSKRAAQITKLQNGVFQARHLQLRGGEKSSSLPASKMNRST</sequence>
<name>A0A2P6NZ26_9EUKA</name>
<keyword evidence="3" id="KW-1185">Reference proteome</keyword>
<feature type="compositionally biased region" description="Low complexity" evidence="1">
    <location>
        <begin position="104"/>
        <end position="142"/>
    </location>
</feature>
<feature type="region of interest" description="Disordered" evidence="1">
    <location>
        <begin position="85"/>
        <end position="165"/>
    </location>
</feature>
<organism evidence="2 3">
    <name type="scientific">Planoprotostelium fungivorum</name>
    <dbReference type="NCBI Taxonomy" id="1890364"/>
    <lineage>
        <taxon>Eukaryota</taxon>
        <taxon>Amoebozoa</taxon>
        <taxon>Evosea</taxon>
        <taxon>Variosea</taxon>
        <taxon>Cavosteliida</taxon>
        <taxon>Cavosteliaceae</taxon>
        <taxon>Planoprotostelium</taxon>
    </lineage>
</organism>
<evidence type="ECO:0000313" key="2">
    <source>
        <dbReference type="EMBL" id="PRP89200.1"/>
    </source>
</evidence>
<dbReference type="Proteomes" id="UP000241769">
    <property type="component" value="Unassembled WGS sequence"/>
</dbReference>
<gene>
    <name evidence="2" type="ORF">PROFUN_01920</name>
</gene>
<feature type="region of interest" description="Disordered" evidence="1">
    <location>
        <begin position="48"/>
        <end position="73"/>
    </location>
</feature>
<dbReference type="EMBL" id="MDYQ01000005">
    <property type="protein sequence ID" value="PRP89200.1"/>
    <property type="molecule type" value="Genomic_DNA"/>
</dbReference>
<evidence type="ECO:0000256" key="1">
    <source>
        <dbReference type="SAM" id="MobiDB-lite"/>
    </source>
</evidence>
<feature type="compositionally biased region" description="Polar residues" evidence="1">
    <location>
        <begin position="189"/>
        <end position="202"/>
    </location>
</feature>
<evidence type="ECO:0000313" key="3">
    <source>
        <dbReference type="Proteomes" id="UP000241769"/>
    </source>
</evidence>
<comment type="caution">
    <text evidence="2">The sequence shown here is derived from an EMBL/GenBank/DDBJ whole genome shotgun (WGS) entry which is preliminary data.</text>
</comment>
<dbReference type="InParanoid" id="A0A2P6NZ26"/>
<feature type="region of interest" description="Disordered" evidence="1">
    <location>
        <begin position="183"/>
        <end position="202"/>
    </location>
</feature>
<proteinExistence type="predicted"/>
<reference evidence="2 3" key="1">
    <citation type="journal article" date="2018" name="Genome Biol. Evol.">
        <title>Multiple Roots of Fruiting Body Formation in Amoebozoa.</title>
        <authorList>
            <person name="Hillmann F."/>
            <person name="Forbes G."/>
            <person name="Novohradska S."/>
            <person name="Ferling I."/>
            <person name="Riege K."/>
            <person name="Groth M."/>
            <person name="Westermann M."/>
            <person name="Marz M."/>
            <person name="Spaller T."/>
            <person name="Winckler T."/>
            <person name="Schaap P."/>
            <person name="Glockner G."/>
        </authorList>
    </citation>
    <scope>NUCLEOTIDE SEQUENCE [LARGE SCALE GENOMIC DNA]</scope>
    <source>
        <strain evidence="2 3">Jena</strain>
    </source>
</reference>